<dbReference type="InterPro" id="IPR023393">
    <property type="entry name" value="START-like_dom_sf"/>
</dbReference>
<dbReference type="SUPFAM" id="SSF55961">
    <property type="entry name" value="Bet v1-like"/>
    <property type="match status" value="1"/>
</dbReference>
<name>A0ABV8R172_9MICC</name>
<organism evidence="1 2">
    <name type="scientific">Arthrobacter cryoconiti</name>
    <dbReference type="NCBI Taxonomy" id="748907"/>
    <lineage>
        <taxon>Bacteria</taxon>
        <taxon>Bacillati</taxon>
        <taxon>Actinomycetota</taxon>
        <taxon>Actinomycetes</taxon>
        <taxon>Micrococcales</taxon>
        <taxon>Micrococcaceae</taxon>
        <taxon>Arthrobacter</taxon>
    </lineage>
</organism>
<evidence type="ECO:0000313" key="2">
    <source>
        <dbReference type="Proteomes" id="UP001595773"/>
    </source>
</evidence>
<dbReference type="EMBL" id="JBHSCQ010000012">
    <property type="protein sequence ID" value="MFC4265878.1"/>
    <property type="molecule type" value="Genomic_DNA"/>
</dbReference>
<dbReference type="Proteomes" id="UP001595773">
    <property type="component" value="Unassembled WGS sequence"/>
</dbReference>
<comment type="caution">
    <text evidence="1">The sequence shown here is derived from an EMBL/GenBank/DDBJ whole genome shotgun (WGS) entry which is preliminary data.</text>
</comment>
<accession>A0ABV8R172</accession>
<evidence type="ECO:0000313" key="1">
    <source>
        <dbReference type="EMBL" id="MFC4265878.1"/>
    </source>
</evidence>
<evidence type="ECO:0008006" key="3">
    <source>
        <dbReference type="Google" id="ProtNLM"/>
    </source>
</evidence>
<dbReference type="Gene3D" id="3.30.530.20">
    <property type="match status" value="1"/>
</dbReference>
<reference evidence="2" key="1">
    <citation type="journal article" date="2019" name="Int. J. Syst. Evol. Microbiol.">
        <title>The Global Catalogue of Microorganisms (GCM) 10K type strain sequencing project: providing services to taxonomists for standard genome sequencing and annotation.</title>
        <authorList>
            <consortium name="The Broad Institute Genomics Platform"/>
            <consortium name="The Broad Institute Genome Sequencing Center for Infectious Disease"/>
            <person name="Wu L."/>
            <person name="Ma J."/>
        </authorList>
    </citation>
    <scope>NUCLEOTIDE SEQUENCE [LARGE SCALE GENOMIC DNA]</scope>
    <source>
        <strain evidence="2">CGMCC 1.10698</strain>
    </source>
</reference>
<keyword evidence="2" id="KW-1185">Reference proteome</keyword>
<protein>
    <recommendedName>
        <fullName evidence="3">Activator of Hsp90 ATPase homolog 1-like protein</fullName>
    </recommendedName>
</protein>
<proteinExistence type="predicted"/>
<sequence length="162" mass="17728">MSNIFSHAPDPDYVPVEASSRGKVIVVLGVSAEHAFDGFTDGVHLWWPVETMSVFGIGAHIAFLEDHLVEESDDGEESVLANVVDWDASSALGLEWTVGSHAFAPLNVEITFEAVESNSCRVSVEFDRVSTDEEQISREFVCDWSLILASYTRFMGGALSLD</sequence>
<gene>
    <name evidence="1" type="ORF">ACFOW9_09730</name>
</gene>
<dbReference type="RefSeq" id="WP_230068891.1">
    <property type="nucleotide sequence ID" value="NZ_BAABLL010000015.1"/>
</dbReference>